<evidence type="ECO:0000313" key="5">
    <source>
        <dbReference type="Proteomes" id="UP000799766"/>
    </source>
</evidence>
<dbReference type="OrthoDB" id="447842at2759"/>
<dbReference type="PANTHER" id="PTHR16099:SF5">
    <property type="entry name" value="NUCLEOTIDE TRIPHOSPHATE DIPHOSPHATASE NUDT15"/>
    <property type="match status" value="1"/>
</dbReference>
<evidence type="ECO:0000313" key="4">
    <source>
        <dbReference type="EMBL" id="KAF2452843.1"/>
    </source>
</evidence>
<dbReference type="PANTHER" id="PTHR16099">
    <property type="entry name" value="8-OXO-DGTP DIPHOSPHATES NUDT15"/>
    <property type="match status" value="1"/>
</dbReference>
<keyword evidence="1 2" id="KW-0378">Hydrolase</keyword>
<comment type="similarity">
    <text evidence="2">Belongs to the Nudix hydrolase family.</text>
</comment>
<dbReference type="Pfam" id="PF00293">
    <property type="entry name" value="NUDIX"/>
    <property type="match status" value="1"/>
</dbReference>
<protein>
    <submittedName>
        <fullName evidence="4">NUDIX hydrolase domain-like protein</fullName>
    </submittedName>
</protein>
<keyword evidence="5" id="KW-1185">Reference proteome</keyword>
<dbReference type="Gene3D" id="3.90.79.10">
    <property type="entry name" value="Nucleoside Triphosphate Pyrophosphohydrolase"/>
    <property type="match status" value="1"/>
</dbReference>
<evidence type="ECO:0000259" key="3">
    <source>
        <dbReference type="PROSITE" id="PS51462"/>
    </source>
</evidence>
<dbReference type="GO" id="GO:0005829">
    <property type="term" value="C:cytosol"/>
    <property type="evidence" value="ECO:0007669"/>
    <property type="project" value="TreeGrafter"/>
</dbReference>
<dbReference type="PRINTS" id="PR00502">
    <property type="entry name" value="NUDIXFAMILY"/>
</dbReference>
<proteinExistence type="inferred from homology"/>
<dbReference type="GO" id="GO:0035539">
    <property type="term" value="F:8-oxo-7,8-dihydrodeoxyguanosine triphosphate pyrophosphatase activity"/>
    <property type="evidence" value="ECO:0007669"/>
    <property type="project" value="TreeGrafter"/>
</dbReference>
<evidence type="ECO:0000256" key="2">
    <source>
        <dbReference type="RuleBase" id="RU003476"/>
    </source>
</evidence>
<dbReference type="InterPro" id="IPR015797">
    <property type="entry name" value="NUDIX_hydrolase-like_dom_sf"/>
</dbReference>
<dbReference type="CDD" id="cd04678">
    <property type="entry name" value="NUDIX_MTH2_Nudt15"/>
    <property type="match status" value="1"/>
</dbReference>
<dbReference type="FunFam" id="3.90.79.10:FF:000060">
    <property type="entry name" value="Nudix hydrolase 1"/>
    <property type="match status" value="1"/>
</dbReference>
<dbReference type="AlphaFoldDB" id="A0A6A6NNI8"/>
<dbReference type="GO" id="GO:0006203">
    <property type="term" value="P:dGTP catabolic process"/>
    <property type="evidence" value="ECO:0007669"/>
    <property type="project" value="TreeGrafter"/>
</dbReference>
<dbReference type="Proteomes" id="UP000799766">
    <property type="component" value="Unassembled WGS sequence"/>
</dbReference>
<organism evidence="4 5">
    <name type="scientific">Lineolata rhizophorae</name>
    <dbReference type="NCBI Taxonomy" id="578093"/>
    <lineage>
        <taxon>Eukaryota</taxon>
        <taxon>Fungi</taxon>
        <taxon>Dikarya</taxon>
        <taxon>Ascomycota</taxon>
        <taxon>Pezizomycotina</taxon>
        <taxon>Dothideomycetes</taxon>
        <taxon>Dothideomycetes incertae sedis</taxon>
        <taxon>Lineolatales</taxon>
        <taxon>Lineolataceae</taxon>
        <taxon>Lineolata</taxon>
    </lineage>
</organism>
<gene>
    <name evidence="4" type="ORF">BDY21DRAFT_149391</name>
</gene>
<dbReference type="SUPFAM" id="SSF55811">
    <property type="entry name" value="Nudix"/>
    <property type="match status" value="1"/>
</dbReference>
<sequence length="181" mass="20077">MTTAPKSPSWSVPHPRVGVGVFILNDAGQFVMGERKGSHGAGTWALPGGHLELGESFEACAAREVHEETGLRVADCVFLTATNDVMEDACKHYVTIFVGCRITGGNETPQLLEPDKCAGWEWVDWPSMRAWARLQQQYHDSSNNAIEMRKFESRPLFSPMLSLIDTRPGFAPAEAFRRNRA</sequence>
<evidence type="ECO:0000256" key="1">
    <source>
        <dbReference type="ARBA" id="ARBA00022801"/>
    </source>
</evidence>
<accession>A0A6A6NNI8</accession>
<dbReference type="PROSITE" id="PS51462">
    <property type="entry name" value="NUDIX"/>
    <property type="match status" value="1"/>
</dbReference>
<dbReference type="EMBL" id="MU001702">
    <property type="protein sequence ID" value="KAF2452843.1"/>
    <property type="molecule type" value="Genomic_DNA"/>
</dbReference>
<feature type="domain" description="Nudix hydrolase" evidence="3">
    <location>
        <begin position="14"/>
        <end position="147"/>
    </location>
</feature>
<dbReference type="InterPro" id="IPR020476">
    <property type="entry name" value="Nudix_hydrolase"/>
</dbReference>
<name>A0A6A6NNI8_9PEZI</name>
<dbReference type="InterPro" id="IPR000086">
    <property type="entry name" value="NUDIX_hydrolase_dom"/>
</dbReference>
<dbReference type="InterPro" id="IPR020084">
    <property type="entry name" value="NUDIX_hydrolase_CS"/>
</dbReference>
<dbReference type="PROSITE" id="PS00893">
    <property type="entry name" value="NUDIX_BOX"/>
    <property type="match status" value="1"/>
</dbReference>
<reference evidence="4" key="1">
    <citation type="journal article" date="2020" name="Stud. Mycol.">
        <title>101 Dothideomycetes genomes: a test case for predicting lifestyles and emergence of pathogens.</title>
        <authorList>
            <person name="Haridas S."/>
            <person name="Albert R."/>
            <person name="Binder M."/>
            <person name="Bloem J."/>
            <person name="Labutti K."/>
            <person name="Salamov A."/>
            <person name="Andreopoulos B."/>
            <person name="Baker S."/>
            <person name="Barry K."/>
            <person name="Bills G."/>
            <person name="Bluhm B."/>
            <person name="Cannon C."/>
            <person name="Castanera R."/>
            <person name="Culley D."/>
            <person name="Daum C."/>
            <person name="Ezra D."/>
            <person name="Gonzalez J."/>
            <person name="Henrissat B."/>
            <person name="Kuo A."/>
            <person name="Liang C."/>
            <person name="Lipzen A."/>
            <person name="Lutzoni F."/>
            <person name="Magnuson J."/>
            <person name="Mondo S."/>
            <person name="Nolan M."/>
            <person name="Ohm R."/>
            <person name="Pangilinan J."/>
            <person name="Park H.-J."/>
            <person name="Ramirez L."/>
            <person name="Alfaro M."/>
            <person name="Sun H."/>
            <person name="Tritt A."/>
            <person name="Yoshinaga Y."/>
            <person name="Zwiers L.-H."/>
            <person name="Turgeon B."/>
            <person name="Goodwin S."/>
            <person name="Spatafora J."/>
            <person name="Crous P."/>
            <person name="Grigoriev I."/>
        </authorList>
    </citation>
    <scope>NUCLEOTIDE SEQUENCE</scope>
    <source>
        <strain evidence="4">ATCC 16933</strain>
    </source>
</reference>